<keyword evidence="2" id="KW-0472">Membrane</keyword>
<evidence type="ECO:0000256" key="1">
    <source>
        <dbReference type="SAM" id="Coils"/>
    </source>
</evidence>
<keyword evidence="2" id="KW-0812">Transmembrane</keyword>
<feature type="transmembrane region" description="Helical" evidence="2">
    <location>
        <begin position="48"/>
        <end position="69"/>
    </location>
</feature>
<feature type="coiled-coil region" evidence="1">
    <location>
        <begin position="95"/>
        <end position="122"/>
    </location>
</feature>
<dbReference type="OrthoDB" id="9132903at2"/>
<dbReference type="EMBL" id="FNCJ01000006">
    <property type="protein sequence ID" value="SDG96390.1"/>
    <property type="molecule type" value="Genomic_DNA"/>
</dbReference>
<feature type="transmembrane region" description="Helical" evidence="2">
    <location>
        <begin position="75"/>
        <end position="97"/>
    </location>
</feature>
<dbReference type="Gene3D" id="1.20.1170.10">
    <property type="match status" value="1"/>
</dbReference>
<dbReference type="PROSITE" id="PS51257">
    <property type="entry name" value="PROKAR_LIPOPROTEIN"/>
    <property type="match status" value="1"/>
</dbReference>
<name>A0A1G7YKM5_9BURK</name>
<evidence type="ECO:0000313" key="4">
    <source>
        <dbReference type="Proteomes" id="UP000199706"/>
    </source>
</evidence>
<feature type="transmembrane region" description="Helical" evidence="2">
    <location>
        <begin position="6"/>
        <end position="28"/>
    </location>
</feature>
<reference evidence="3 4" key="1">
    <citation type="submission" date="2016-10" db="EMBL/GenBank/DDBJ databases">
        <authorList>
            <person name="de Groot N.N."/>
        </authorList>
    </citation>
    <scope>NUCLEOTIDE SEQUENCE [LARGE SCALE GENOMIC DNA]</scope>
    <source>
        <strain evidence="3 4">LMG 2247</strain>
    </source>
</reference>
<accession>A0A1G7YKM5</accession>
<dbReference type="AlphaFoldDB" id="A0A1G7YKM5"/>
<evidence type="ECO:0000256" key="2">
    <source>
        <dbReference type="SAM" id="Phobius"/>
    </source>
</evidence>
<organism evidence="3 4">
    <name type="scientific">Paraburkholderia phenazinium</name>
    <dbReference type="NCBI Taxonomy" id="60549"/>
    <lineage>
        <taxon>Bacteria</taxon>
        <taxon>Pseudomonadati</taxon>
        <taxon>Pseudomonadota</taxon>
        <taxon>Betaproteobacteria</taxon>
        <taxon>Burkholderiales</taxon>
        <taxon>Burkholderiaceae</taxon>
        <taxon>Paraburkholderia</taxon>
    </lineage>
</organism>
<sequence length="238" mass="23710">MRTQSLIGWAGRSLAVVGLVGLTACSTFTDMSEGLGNKMGISNQTGGAAAGGAVLGCLGGGAVGVAIGFATGHGLAGAGIGCAGGAVLGGGGAAISSEAKQLAEQRKNAEQLQTQLRQTDATVQVLVATKTIPAQPAANGKPASKEMQGWENTTVGLTMAGMQTHDPKVAAFIAKAGELASKSSTPVIINVYVLKKNGDWVRGILDSAIPDGNKTAAYIVHTVTSAAKQKLVLSPSPT</sequence>
<keyword evidence="2" id="KW-1133">Transmembrane helix</keyword>
<protein>
    <recommendedName>
        <fullName evidence="5">Glycine zipper</fullName>
    </recommendedName>
</protein>
<gene>
    <name evidence="3" type="ORF">SAMN05216466_106207</name>
</gene>
<proteinExistence type="predicted"/>
<dbReference type="Proteomes" id="UP000199706">
    <property type="component" value="Unassembled WGS sequence"/>
</dbReference>
<evidence type="ECO:0008006" key="5">
    <source>
        <dbReference type="Google" id="ProtNLM"/>
    </source>
</evidence>
<dbReference type="RefSeq" id="WP_090685487.1">
    <property type="nucleotide sequence ID" value="NZ_FNCJ01000006.1"/>
</dbReference>
<keyword evidence="1" id="KW-0175">Coiled coil</keyword>
<evidence type="ECO:0000313" key="3">
    <source>
        <dbReference type="EMBL" id="SDG96390.1"/>
    </source>
</evidence>